<dbReference type="InterPro" id="IPR028082">
    <property type="entry name" value="Peripla_BP_I"/>
</dbReference>
<evidence type="ECO:0000256" key="2">
    <source>
        <dbReference type="ARBA" id="ARBA00022729"/>
    </source>
</evidence>
<dbReference type="EMBL" id="JAQQXT010000008">
    <property type="protein sequence ID" value="MDC8772652.1"/>
    <property type="molecule type" value="Genomic_DNA"/>
</dbReference>
<dbReference type="InterPro" id="IPR028081">
    <property type="entry name" value="Leu-bd"/>
</dbReference>
<evidence type="ECO:0000313" key="6">
    <source>
        <dbReference type="Proteomes" id="UP001221189"/>
    </source>
</evidence>
<dbReference type="RefSeq" id="WP_273600843.1">
    <property type="nucleotide sequence ID" value="NZ_JAQQXT010000008.1"/>
</dbReference>
<dbReference type="Proteomes" id="UP001221189">
    <property type="component" value="Unassembled WGS sequence"/>
</dbReference>
<proteinExistence type="inferred from homology"/>
<keyword evidence="2 3" id="KW-0732">Signal</keyword>
<accession>A0ABT5KGY5</accession>
<dbReference type="CDD" id="cd06326">
    <property type="entry name" value="PBP1_ABC_ligand_binding-like"/>
    <property type="match status" value="1"/>
</dbReference>
<evidence type="ECO:0000256" key="1">
    <source>
        <dbReference type="ARBA" id="ARBA00010062"/>
    </source>
</evidence>
<comment type="similarity">
    <text evidence="1">Belongs to the leucine-binding protein family.</text>
</comment>
<feature type="chain" id="PRO_5045407459" evidence="3">
    <location>
        <begin position="27"/>
        <end position="374"/>
    </location>
</feature>
<evidence type="ECO:0000256" key="3">
    <source>
        <dbReference type="SAM" id="SignalP"/>
    </source>
</evidence>
<organism evidence="5 6">
    <name type="scientific">Roseateles albus</name>
    <dbReference type="NCBI Taxonomy" id="2987525"/>
    <lineage>
        <taxon>Bacteria</taxon>
        <taxon>Pseudomonadati</taxon>
        <taxon>Pseudomonadota</taxon>
        <taxon>Betaproteobacteria</taxon>
        <taxon>Burkholderiales</taxon>
        <taxon>Sphaerotilaceae</taxon>
        <taxon>Roseateles</taxon>
    </lineage>
</organism>
<dbReference type="PANTHER" id="PTHR47235">
    <property type="entry name" value="BLR6548 PROTEIN"/>
    <property type="match status" value="1"/>
</dbReference>
<evidence type="ECO:0000259" key="4">
    <source>
        <dbReference type="Pfam" id="PF13458"/>
    </source>
</evidence>
<evidence type="ECO:0000313" key="5">
    <source>
        <dbReference type="EMBL" id="MDC8772652.1"/>
    </source>
</evidence>
<reference evidence="5 6" key="1">
    <citation type="submission" date="2022-10" db="EMBL/GenBank/DDBJ databases">
        <title>Paucibacter sp. hw1 Genome sequencing.</title>
        <authorList>
            <person name="Park S."/>
        </authorList>
    </citation>
    <scope>NUCLEOTIDE SEQUENCE [LARGE SCALE GENOMIC DNA]</scope>
    <source>
        <strain evidence="6">hw1</strain>
    </source>
</reference>
<name>A0ABT5KGY5_9BURK</name>
<gene>
    <name evidence="5" type="ORF">PRZ03_13795</name>
</gene>
<feature type="domain" description="Leucine-binding protein" evidence="4">
    <location>
        <begin position="33"/>
        <end position="349"/>
    </location>
</feature>
<dbReference type="SUPFAM" id="SSF53822">
    <property type="entry name" value="Periplasmic binding protein-like I"/>
    <property type="match status" value="1"/>
</dbReference>
<protein>
    <submittedName>
        <fullName evidence="5">ABC transporter substrate-binding protein</fullName>
    </submittedName>
</protein>
<dbReference type="Gene3D" id="3.40.50.2300">
    <property type="match status" value="2"/>
</dbReference>
<sequence>MSKLLALCLKISLALMACGAWAFAGAAERGGAEIRIGSSAALSGPAAILGRRFHAGAGAAFAHVNAHGGLHGQKLNLELLDDAYEQGRAEANTQTLIDDARVLALFGYIGTPTSWAALPAVKRSQIAFVGAYTGAEMLREPANPYVFNVRASYVDEANKLAAAMQAAGVKSINVLYQADVFGRSGLEAIRAATSPLGIQVKAVASIKRNSAEVAAEVRQLVKDSRSDAIFMVSSYATCAAFIGAARQAGYAGHFYTLSFAGREPLWGALGKQLGGVTIAQVVPDAQDASIALVAAYQKAMREAGDKHFDSISLEGYIAATVLMEGLRRSKLPLTRASLLAGMASLGRLDLDGFVLNDGPGKCCGSQFVELKVKP</sequence>
<keyword evidence="6" id="KW-1185">Reference proteome</keyword>
<comment type="caution">
    <text evidence="5">The sequence shown here is derived from an EMBL/GenBank/DDBJ whole genome shotgun (WGS) entry which is preliminary data.</text>
</comment>
<dbReference type="PANTHER" id="PTHR47235:SF1">
    <property type="entry name" value="BLR6548 PROTEIN"/>
    <property type="match status" value="1"/>
</dbReference>
<feature type="signal peptide" evidence="3">
    <location>
        <begin position="1"/>
        <end position="26"/>
    </location>
</feature>
<dbReference type="Pfam" id="PF13458">
    <property type="entry name" value="Peripla_BP_6"/>
    <property type="match status" value="1"/>
</dbReference>